<dbReference type="Pfam" id="PF02753">
    <property type="entry name" value="PapD_C"/>
    <property type="match status" value="1"/>
</dbReference>
<dbReference type="PANTHER" id="PTHR30251:SF0">
    <property type="entry name" value="FIMBRIAL CHAPERONE PROTEIN ELFD-RELATED"/>
    <property type="match status" value="1"/>
</dbReference>
<dbReference type="Pfam" id="PF00345">
    <property type="entry name" value="PapD_N"/>
    <property type="match status" value="1"/>
</dbReference>
<evidence type="ECO:0000256" key="4">
    <source>
        <dbReference type="ARBA" id="ARBA00022764"/>
    </source>
</evidence>
<accession>A0AAJ5QXP1</accession>
<dbReference type="PANTHER" id="PTHR30251">
    <property type="entry name" value="PILUS ASSEMBLY CHAPERONE"/>
    <property type="match status" value="1"/>
</dbReference>
<evidence type="ECO:0000256" key="3">
    <source>
        <dbReference type="ARBA" id="ARBA00022729"/>
    </source>
</evidence>
<keyword evidence="9" id="KW-1185">Reference proteome</keyword>
<evidence type="ECO:0000256" key="5">
    <source>
        <dbReference type="ARBA" id="ARBA00023186"/>
    </source>
</evidence>
<dbReference type="PRINTS" id="PR00969">
    <property type="entry name" value="CHAPERONPILI"/>
</dbReference>
<name>A0AAJ5QXP1_9ENTR</name>
<dbReference type="Gene3D" id="2.60.40.10">
    <property type="entry name" value="Immunoglobulins"/>
    <property type="match status" value="2"/>
</dbReference>
<organism evidence="8 9">
    <name type="scientific">Klebsiella electrica</name>
    <dbReference type="NCBI Taxonomy" id="1259973"/>
    <lineage>
        <taxon>Bacteria</taxon>
        <taxon>Pseudomonadati</taxon>
        <taxon>Pseudomonadota</taxon>
        <taxon>Gammaproteobacteria</taxon>
        <taxon>Enterobacterales</taxon>
        <taxon>Enterobacteriaceae</taxon>
        <taxon>Klebsiella/Raoultella group</taxon>
        <taxon>Klebsiella</taxon>
    </lineage>
</organism>
<keyword evidence="4" id="KW-0574">Periplasm</keyword>
<evidence type="ECO:0000259" key="7">
    <source>
        <dbReference type="Pfam" id="PF02753"/>
    </source>
</evidence>
<dbReference type="InterPro" id="IPR050643">
    <property type="entry name" value="Periplasmic_pilus_chap"/>
</dbReference>
<comment type="subcellular location">
    <subcellularLocation>
        <location evidence="1">Periplasm</location>
    </subcellularLocation>
</comment>
<dbReference type="Proteomes" id="UP001210130">
    <property type="component" value="Chromosome"/>
</dbReference>
<dbReference type="InterPro" id="IPR016148">
    <property type="entry name" value="Pili_assmbl_chaperone_C"/>
</dbReference>
<dbReference type="RefSeq" id="WP_242627926.1">
    <property type="nucleotide sequence ID" value="NZ_CP119531.1"/>
</dbReference>
<dbReference type="SUPFAM" id="SSF49584">
    <property type="entry name" value="Periplasmic chaperone C-domain"/>
    <property type="match status" value="1"/>
</dbReference>
<dbReference type="InterPro" id="IPR036316">
    <property type="entry name" value="Pili_assmbl_chap_C_dom_sf"/>
</dbReference>
<comment type="similarity">
    <text evidence="2">Belongs to the periplasmic pilus chaperone family.</text>
</comment>
<dbReference type="GO" id="GO:0071555">
    <property type="term" value="P:cell wall organization"/>
    <property type="evidence" value="ECO:0007669"/>
    <property type="project" value="InterPro"/>
</dbReference>
<protein>
    <submittedName>
        <fullName evidence="8">Fimbria/pilus periplasmic chaperone</fullName>
    </submittedName>
</protein>
<dbReference type="GO" id="GO:0030288">
    <property type="term" value="C:outer membrane-bounded periplasmic space"/>
    <property type="evidence" value="ECO:0007669"/>
    <property type="project" value="InterPro"/>
</dbReference>
<keyword evidence="5" id="KW-0143">Chaperone</keyword>
<feature type="domain" description="Pili assembly chaperone C-terminal" evidence="7">
    <location>
        <begin position="148"/>
        <end position="201"/>
    </location>
</feature>
<evidence type="ECO:0000313" key="9">
    <source>
        <dbReference type="Proteomes" id="UP001210130"/>
    </source>
</evidence>
<evidence type="ECO:0000256" key="1">
    <source>
        <dbReference type="ARBA" id="ARBA00004418"/>
    </source>
</evidence>
<dbReference type="SUPFAM" id="SSF49354">
    <property type="entry name" value="PapD-like"/>
    <property type="match status" value="1"/>
</dbReference>
<proteinExistence type="inferred from homology"/>
<dbReference type="InterPro" id="IPR001829">
    <property type="entry name" value="Pili_assmbl_chaperone_bac"/>
</dbReference>
<dbReference type="InterPro" id="IPR013783">
    <property type="entry name" value="Ig-like_fold"/>
</dbReference>
<gene>
    <name evidence="8" type="ORF">OR613_23185</name>
</gene>
<keyword evidence="3" id="KW-0732">Signal</keyword>
<sequence>MAEGGISIQGTRIIYPLNSRQESLSIRNSSAADSFLVQSWVENADGSKSRDFVVTPPLYLSGPGNENILRLIRVAGSPYQDRESLYYFIAKAIPSVTEGDNSGKAVLRIAAASRIKLFIRPAGLRPAVDKAPAEMRFRRAGNRLEIINPTPYYITLTEIKAGNISLDGVMVAPVSTATVSLPAASGSRITFRTINDYGAVSAPVIARFSS</sequence>
<dbReference type="InterPro" id="IPR008962">
    <property type="entry name" value="PapD-like_sf"/>
</dbReference>
<evidence type="ECO:0000259" key="6">
    <source>
        <dbReference type="Pfam" id="PF00345"/>
    </source>
</evidence>
<feature type="domain" description="Pili assembly chaperone N-terminal" evidence="6">
    <location>
        <begin position="5"/>
        <end position="124"/>
    </location>
</feature>
<dbReference type="EMBL" id="CP112887">
    <property type="protein sequence ID" value="WBW64017.1"/>
    <property type="molecule type" value="Genomic_DNA"/>
</dbReference>
<reference evidence="8 9" key="1">
    <citation type="journal article" date="2023" name="Microbiol. Resour. Announc.">
        <title>Complete Genome Sequence of the First Colistin-Resistant Raoultella electrica Strain.</title>
        <authorList>
            <person name="Aldeia C."/>
            <person name="Campos-Madueno E.I."/>
            <person name="Sendi P."/>
            <person name="Endimiani A."/>
        </authorList>
    </citation>
    <scope>NUCLEOTIDE SEQUENCE [LARGE SCALE GENOMIC DNA]</scope>
    <source>
        <strain evidence="8 9">S2-IND-01-C</strain>
    </source>
</reference>
<dbReference type="AlphaFoldDB" id="A0AAJ5QXP1"/>
<evidence type="ECO:0000256" key="2">
    <source>
        <dbReference type="ARBA" id="ARBA00007399"/>
    </source>
</evidence>
<evidence type="ECO:0000313" key="8">
    <source>
        <dbReference type="EMBL" id="WBW64017.1"/>
    </source>
</evidence>
<dbReference type="InterPro" id="IPR016147">
    <property type="entry name" value="Pili_assmbl_chaperone_N"/>
</dbReference>